<evidence type="ECO:0008006" key="4">
    <source>
        <dbReference type="Google" id="ProtNLM"/>
    </source>
</evidence>
<evidence type="ECO:0000256" key="1">
    <source>
        <dbReference type="SAM" id="MobiDB-lite"/>
    </source>
</evidence>
<keyword evidence="3" id="KW-1185">Reference proteome</keyword>
<proteinExistence type="predicted"/>
<dbReference type="OrthoDB" id="4505928at2759"/>
<dbReference type="Proteomes" id="UP000800040">
    <property type="component" value="Unassembled WGS sequence"/>
</dbReference>
<evidence type="ECO:0000313" key="2">
    <source>
        <dbReference type="EMBL" id="KAF1828192.1"/>
    </source>
</evidence>
<dbReference type="CDD" id="cd14688">
    <property type="entry name" value="bZIP_YAP"/>
    <property type="match status" value="1"/>
</dbReference>
<reference evidence="2" key="1">
    <citation type="submission" date="2020-01" db="EMBL/GenBank/DDBJ databases">
        <authorList>
            <consortium name="DOE Joint Genome Institute"/>
            <person name="Haridas S."/>
            <person name="Albert R."/>
            <person name="Binder M."/>
            <person name="Bloem J."/>
            <person name="Labutti K."/>
            <person name="Salamov A."/>
            <person name="Andreopoulos B."/>
            <person name="Baker S.E."/>
            <person name="Barry K."/>
            <person name="Bills G."/>
            <person name="Bluhm B.H."/>
            <person name="Cannon C."/>
            <person name="Castanera R."/>
            <person name="Culley D.E."/>
            <person name="Daum C."/>
            <person name="Ezra D."/>
            <person name="Gonzalez J.B."/>
            <person name="Henrissat B."/>
            <person name="Kuo A."/>
            <person name="Liang C."/>
            <person name="Lipzen A."/>
            <person name="Lutzoni F."/>
            <person name="Magnuson J."/>
            <person name="Mondo S."/>
            <person name="Nolan M."/>
            <person name="Ohm R."/>
            <person name="Pangilinan J."/>
            <person name="Park H.-J."/>
            <person name="Ramirez L."/>
            <person name="Alfaro M."/>
            <person name="Sun H."/>
            <person name="Tritt A."/>
            <person name="Yoshinaga Y."/>
            <person name="Zwiers L.-H."/>
            <person name="Turgeon B.G."/>
            <person name="Goodwin S.B."/>
            <person name="Spatafora J.W."/>
            <person name="Crous P.W."/>
            <person name="Grigoriev I.V."/>
        </authorList>
    </citation>
    <scope>NUCLEOTIDE SEQUENCE</scope>
    <source>
        <strain evidence="2">P77</strain>
    </source>
</reference>
<dbReference type="PANTHER" id="PTHR42070:SF1">
    <property type="entry name" value="FILAMENT ASSOCIATED PROTEIN, PUTATIVE (AFU_ORTHOLOGUE AFUA_8G06630)-RELATED"/>
    <property type="match status" value="1"/>
</dbReference>
<name>A0A6A5K1X4_9PLEO</name>
<gene>
    <name evidence="2" type="ORF">BDW02DRAFT_268201</name>
</gene>
<dbReference type="PANTHER" id="PTHR42070">
    <property type="entry name" value="FILAMENT ASSOCIATED PROTEIN, PUTATIVE (AFU_ORTHOLOGUE AFUA_8G06630)-RELATED"/>
    <property type="match status" value="1"/>
</dbReference>
<dbReference type="AlphaFoldDB" id="A0A6A5K1X4"/>
<protein>
    <recommendedName>
        <fullName evidence="4">BZIP domain-containing protein</fullName>
    </recommendedName>
</protein>
<feature type="region of interest" description="Disordered" evidence="1">
    <location>
        <begin position="1"/>
        <end position="24"/>
    </location>
</feature>
<sequence>MSKKGSDTATAIRIRENQRRSRNQRKELIQDLQRRVQEFELKGIAATQDMQRTARRVAEENVRLRSLLSSHGVAQEEVDAYLRSFGMASAANPSFVTNYISPASGHGASTTAELEQFHVHHATQLHPRLQSQAQTPLQPRTQPCYPNPSVSTADRHTAHDQAREDVIIPTSHEPSITIQAEGPGLSNSANNHRRLQEWGATYADSNAETSSIGQEDADCPNTASCFCAPTTATKDRPIDTGLLISCETAATIIAEMRGDSDKHRIRASLGCQGDKECNVKNSIVLELMDER</sequence>
<dbReference type="EMBL" id="ML975627">
    <property type="protein sequence ID" value="KAF1828192.1"/>
    <property type="molecule type" value="Genomic_DNA"/>
</dbReference>
<accession>A0A6A5K1X4</accession>
<organism evidence="2 3">
    <name type="scientific">Decorospora gaudefroyi</name>
    <dbReference type="NCBI Taxonomy" id="184978"/>
    <lineage>
        <taxon>Eukaryota</taxon>
        <taxon>Fungi</taxon>
        <taxon>Dikarya</taxon>
        <taxon>Ascomycota</taxon>
        <taxon>Pezizomycotina</taxon>
        <taxon>Dothideomycetes</taxon>
        <taxon>Pleosporomycetidae</taxon>
        <taxon>Pleosporales</taxon>
        <taxon>Pleosporineae</taxon>
        <taxon>Pleosporaceae</taxon>
        <taxon>Decorospora</taxon>
    </lineage>
</organism>
<evidence type="ECO:0000313" key="3">
    <source>
        <dbReference type="Proteomes" id="UP000800040"/>
    </source>
</evidence>
<feature type="compositionally biased region" description="Basic and acidic residues" evidence="1">
    <location>
        <begin position="13"/>
        <end position="24"/>
    </location>
</feature>